<evidence type="ECO:0000256" key="1">
    <source>
        <dbReference type="SAM" id="MobiDB-lite"/>
    </source>
</evidence>
<proteinExistence type="predicted"/>
<dbReference type="EMBL" id="JAGISH010000009">
    <property type="protein sequence ID" value="MBP0483937.1"/>
    <property type="molecule type" value="Genomic_DNA"/>
</dbReference>
<dbReference type="Proteomes" id="UP000675940">
    <property type="component" value="Unassembled WGS sequence"/>
</dbReference>
<comment type="caution">
    <text evidence="2">The sequence shown here is derived from an EMBL/GenBank/DDBJ whole genome shotgun (WGS) entry which is preliminary data.</text>
</comment>
<dbReference type="AlphaFoldDB" id="A0A940MS02"/>
<gene>
    <name evidence="2" type="ORF">J5474_15760</name>
</gene>
<sequence>MSYPAWPSDVPQPRRDGHSRGRQDTRRMRATDSGAPVFERRLTLTPHPMTVTLTLTQPQLATFWMFFDVTCQGGTRYFWMPDPVRDGWPLLDETGAPLQFEDGSPWFDEARMLCAWGTTQPEEGNWRGRSLDIHFDLTVMP</sequence>
<protein>
    <submittedName>
        <fullName evidence="2">Uncharacterized protein</fullName>
    </submittedName>
</protein>
<feature type="compositionally biased region" description="Basic and acidic residues" evidence="1">
    <location>
        <begin position="12"/>
        <end position="30"/>
    </location>
</feature>
<organism evidence="2 3">
    <name type="scientific">Sagittula salina</name>
    <dbReference type="NCBI Taxonomy" id="2820268"/>
    <lineage>
        <taxon>Bacteria</taxon>
        <taxon>Pseudomonadati</taxon>
        <taxon>Pseudomonadota</taxon>
        <taxon>Alphaproteobacteria</taxon>
        <taxon>Rhodobacterales</taxon>
        <taxon>Roseobacteraceae</taxon>
        <taxon>Sagittula</taxon>
    </lineage>
</organism>
<reference evidence="2" key="1">
    <citation type="submission" date="2021-03" db="EMBL/GenBank/DDBJ databases">
        <title>Sagittula salina sp. nov. strain M10.9X isolated from the marine waste.</title>
        <authorList>
            <person name="Satari L."/>
            <person name="Molina-Menor E."/>
            <person name="Vidal-Verdu A."/>
            <person name="Pascual J."/>
            <person name="Pereto J."/>
            <person name="Porcar M."/>
        </authorList>
    </citation>
    <scope>NUCLEOTIDE SEQUENCE</scope>
    <source>
        <strain evidence="2">M10.9X</strain>
    </source>
</reference>
<name>A0A940MS02_9RHOB</name>
<feature type="region of interest" description="Disordered" evidence="1">
    <location>
        <begin position="1"/>
        <end position="33"/>
    </location>
</feature>
<evidence type="ECO:0000313" key="3">
    <source>
        <dbReference type="Proteomes" id="UP000675940"/>
    </source>
</evidence>
<keyword evidence="3" id="KW-1185">Reference proteome</keyword>
<evidence type="ECO:0000313" key="2">
    <source>
        <dbReference type="EMBL" id="MBP0483937.1"/>
    </source>
</evidence>
<accession>A0A940MS02</accession>
<dbReference type="RefSeq" id="WP_209361889.1">
    <property type="nucleotide sequence ID" value="NZ_JAGISH010000009.1"/>
</dbReference>